<dbReference type="EMBL" id="JAQQLI010000069">
    <property type="protein sequence ID" value="MDC7789371.1"/>
    <property type="molecule type" value="Genomic_DNA"/>
</dbReference>
<feature type="domain" description="HTH cro/C1-type" evidence="1">
    <location>
        <begin position="23"/>
        <end position="53"/>
    </location>
</feature>
<dbReference type="CDD" id="cd00093">
    <property type="entry name" value="HTH_XRE"/>
    <property type="match status" value="1"/>
</dbReference>
<accession>A0ABT5JIE6</accession>
<gene>
    <name evidence="2" type="ORF">PQJ73_27130</name>
</gene>
<dbReference type="PROSITE" id="PS50943">
    <property type="entry name" value="HTH_CROC1"/>
    <property type="match status" value="1"/>
</dbReference>
<sequence>MPKARQAKVEARAAEVVAEDMALRELREAHANTQAKLARTLGLGRGSVSRLEQRSDMLISTLRDDVAAIGGTLRLMVDFEDRPPVEIESKRRFQATALRACGGA</sequence>
<reference evidence="2" key="1">
    <citation type="journal article" date="2023" name="Microbiol Resour">
        <title>Genome Sequences of Rhodoplanes serenus and Two Thermotolerant Strains, Rhodoplanes tepidamans and 'Rhodoplanes cryptolactis,' Further Refine the Genus.</title>
        <authorList>
            <person name="Rayyan A.A."/>
            <person name="Kyndt J.A."/>
        </authorList>
    </citation>
    <scope>NUCLEOTIDE SEQUENCE</scope>
    <source>
        <strain evidence="2">DSM 9987</strain>
    </source>
</reference>
<evidence type="ECO:0000259" key="1">
    <source>
        <dbReference type="PROSITE" id="PS50943"/>
    </source>
</evidence>
<dbReference type="InterPro" id="IPR001387">
    <property type="entry name" value="Cro/C1-type_HTH"/>
</dbReference>
<evidence type="ECO:0000313" key="3">
    <source>
        <dbReference type="Proteomes" id="UP001165652"/>
    </source>
</evidence>
<dbReference type="InterPro" id="IPR010982">
    <property type="entry name" value="Lambda_DNA-bd_dom_sf"/>
</dbReference>
<reference evidence="2" key="2">
    <citation type="submission" date="2023-02" db="EMBL/GenBank/DDBJ databases">
        <authorList>
            <person name="Rayyan A."/>
            <person name="Meyer T."/>
            <person name="Kyndt J.A."/>
        </authorList>
    </citation>
    <scope>NUCLEOTIDE SEQUENCE</scope>
    <source>
        <strain evidence="2">DSM 9987</strain>
    </source>
</reference>
<dbReference type="SUPFAM" id="SSF47413">
    <property type="entry name" value="lambda repressor-like DNA-binding domains"/>
    <property type="match status" value="1"/>
</dbReference>
<comment type="caution">
    <text evidence="2">The sequence shown here is derived from an EMBL/GenBank/DDBJ whole genome shotgun (WGS) entry which is preliminary data.</text>
</comment>
<dbReference type="Proteomes" id="UP001165652">
    <property type="component" value="Unassembled WGS sequence"/>
</dbReference>
<evidence type="ECO:0000313" key="2">
    <source>
        <dbReference type="EMBL" id="MDC7789371.1"/>
    </source>
</evidence>
<protein>
    <submittedName>
        <fullName evidence="2">Helix-turn-helix transcriptional regulator</fullName>
    </submittedName>
</protein>
<keyword evidence="3" id="KW-1185">Reference proteome</keyword>
<dbReference type="Gene3D" id="1.10.260.40">
    <property type="entry name" value="lambda repressor-like DNA-binding domains"/>
    <property type="match status" value="1"/>
</dbReference>
<proteinExistence type="predicted"/>
<name>A0ABT5JIE6_RHOTP</name>
<dbReference type="RefSeq" id="WP_272780197.1">
    <property type="nucleotide sequence ID" value="NZ_JAQQLI010000069.1"/>
</dbReference>
<organism evidence="2 3">
    <name type="scientific">Rhodoplanes tepidamans</name>
    <name type="common">Rhodoplanes cryptolactis</name>
    <dbReference type="NCBI Taxonomy" id="200616"/>
    <lineage>
        <taxon>Bacteria</taxon>
        <taxon>Pseudomonadati</taxon>
        <taxon>Pseudomonadota</taxon>
        <taxon>Alphaproteobacteria</taxon>
        <taxon>Hyphomicrobiales</taxon>
        <taxon>Nitrobacteraceae</taxon>
        <taxon>Rhodoplanes</taxon>
    </lineage>
</organism>